<keyword evidence="2" id="KW-0238">DNA-binding</keyword>
<evidence type="ECO:0000256" key="3">
    <source>
        <dbReference type="ARBA" id="ARBA00023163"/>
    </source>
</evidence>
<dbReference type="PANTHER" id="PTHR33154">
    <property type="entry name" value="TRANSCRIPTIONAL REGULATOR, ARSR FAMILY"/>
    <property type="match status" value="1"/>
</dbReference>
<feature type="domain" description="HTH arsR-type" evidence="4">
    <location>
        <begin position="6"/>
        <end position="99"/>
    </location>
</feature>
<dbReference type="Gene3D" id="1.10.10.10">
    <property type="entry name" value="Winged helix-like DNA-binding domain superfamily/Winged helix DNA-binding domain"/>
    <property type="match status" value="1"/>
</dbReference>
<evidence type="ECO:0000313" key="5">
    <source>
        <dbReference type="EMBL" id="AOP33126.1"/>
    </source>
</evidence>
<dbReference type="NCBIfam" id="NF033788">
    <property type="entry name" value="HTH_metalloreg"/>
    <property type="match status" value="1"/>
</dbReference>
<dbReference type="InterPro" id="IPR011991">
    <property type="entry name" value="ArsR-like_HTH"/>
</dbReference>
<dbReference type="PROSITE" id="PS50987">
    <property type="entry name" value="HTH_ARSR_2"/>
    <property type="match status" value="1"/>
</dbReference>
<keyword evidence="6" id="KW-1185">Reference proteome</keyword>
<protein>
    <recommendedName>
        <fullName evidence="4">HTH arsR-type domain-containing protein</fullName>
    </recommendedName>
</protein>
<evidence type="ECO:0000256" key="1">
    <source>
        <dbReference type="ARBA" id="ARBA00023015"/>
    </source>
</evidence>
<dbReference type="RefSeq" id="WP_083244051.1">
    <property type="nucleotide sequence ID" value="NZ_CP015217.1"/>
</dbReference>
<gene>
    <name evidence="5" type="ORF">A0128_04195</name>
</gene>
<proteinExistence type="predicted"/>
<dbReference type="SUPFAM" id="SSF46785">
    <property type="entry name" value="Winged helix' DNA-binding domain"/>
    <property type="match status" value="1"/>
</dbReference>
<evidence type="ECO:0000259" key="4">
    <source>
        <dbReference type="PROSITE" id="PS50987"/>
    </source>
</evidence>
<evidence type="ECO:0000256" key="2">
    <source>
        <dbReference type="ARBA" id="ARBA00023125"/>
    </source>
</evidence>
<dbReference type="EMBL" id="CP015217">
    <property type="protein sequence ID" value="AOP33126.1"/>
    <property type="molecule type" value="Genomic_DNA"/>
</dbReference>
<keyword evidence="3" id="KW-0804">Transcription</keyword>
<dbReference type="SMART" id="SM00418">
    <property type="entry name" value="HTH_ARSR"/>
    <property type="match status" value="1"/>
</dbReference>
<keyword evidence="1" id="KW-0805">Transcription regulation</keyword>
<dbReference type="InterPro" id="IPR036390">
    <property type="entry name" value="WH_DNA-bd_sf"/>
</dbReference>
<organism evidence="5 6">
    <name type="scientific">Leptospira tipperaryensis</name>
    <dbReference type="NCBI Taxonomy" id="2564040"/>
    <lineage>
        <taxon>Bacteria</taxon>
        <taxon>Pseudomonadati</taxon>
        <taxon>Spirochaetota</taxon>
        <taxon>Spirochaetia</taxon>
        <taxon>Leptospirales</taxon>
        <taxon>Leptospiraceae</taxon>
        <taxon>Leptospira</taxon>
    </lineage>
</organism>
<accession>A0A1D7UU52</accession>
<dbReference type="GO" id="GO:0003700">
    <property type="term" value="F:DNA-binding transcription factor activity"/>
    <property type="evidence" value="ECO:0007669"/>
    <property type="project" value="InterPro"/>
</dbReference>
<dbReference type="Proteomes" id="UP000094197">
    <property type="component" value="Chromosome 1"/>
</dbReference>
<dbReference type="GO" id="GO:0003677">
    <property type="term" value="F:DNA binding"/>
    <property type="evidence" value="ECO:0007669"/>
    <property type="project" value="UniProtKB-KW"/>
</dbReference>
<dbReference type="OrthoDB" id="9798835at2"/>
<dbReference type="InterPro" id="IPR036388">
    <property type="entry name" value="WH-like_DNA-bd_sf"/>
</dbReference>
<dbReference type="KEGG" id="laj:A0128_04195"/>
<dbReference type="InterPro" id="IPR001845">
    <property type="entry name" value="HTH_ArsR_DNA-bd_dom"/>
</dbReference>
<dbReference type="AlphaFoldDB" id="A0A1D7UU52"/>
<evidence type="ECO:0000313" key="6">
    <source>
        <dbReference type="Proteomes" id="UP000094197"/>
    </source>
</evidence>
<name>A0A1D7UU52_9LEPT</name>
<dbReference type="PRINTS" id="PR00778">
    <property type="entry name" value="HTHARSR"/>
</dbReference>
<dbReference type="InterPro" id="IPR051081">
    <property type="entry name" value="HTH_MetalResp_TranReg"/>
</dbReference>
<sequence>MKKKKKFPFETEATLQLMSAISDPVKLKIAKILSCHREVKAGDVAKEFDISRTTISHHLNKMKLLNLVSSRKEGKEIYYSVDKTLIVNTLKEVVKFLES</sequence>
<dbReference type="Pfam" id="PF01022">
    <property type="entry name" value="HTH_5"/>
    <property type="match status" value="1"/>
</dbReference>
<dbReference type="PANTHER" id="PTHR33154:SF25">
    <property type="entry name" value="LMO0101 PROTEIN"/>
    <property type="match status" value="1"/>
</dbReference>
<reference evidence="5 6" key="1">
    <citation type="submission" date="2016-04" db="EMBL/GenBank/DDBJ databases">
        <title>Complete genome seqeunce of Leptospira alstonii serovar Room22.</title>
        <authorList>
            <person name="Nally J.E."/>
            <person name="Bayles D.O."/>
            <person name="Hurley D."/>
            <person name="Fanning S."/>
            <person name="McMahon B.J."/>
            <person name="Arent Z."/>
        </authorList>
    </citation>
    <scope>NUCLEOTIDE SEQUENCE [LARGE SCALE GENOMIC DNA]</scope>
    <source>
        <strain evidence="5 6">GWTS #1</strain>
    </source>
</reference>
<dbReference type="CDD" id="cd00090">
    <property type="entry name" value="HTH_ARSR"/>
    <property type="match status" value="1"/>
</dbReference>